<accession>A0A4R0U7F8</accession>
<dbReference type="AlphaFoldDB" id="A0A4R0U7F8"/>
<evidence type="ECO:0000313" key="3">
    <source>
        <dbReference type="Proteomes" id="UP000291226"/>
    </source>
</evidence>
<evidence type="ECO:0008006" key="5">
    <source>
        <dbReference type="Google" id="ProtNLM"/>
    </source>
</evidence>
<name>A0A4R0U7F8_BIFLL</name>
<comment type="caution">
    <text evidence="1">The sequence shown here is derived from an EMBL/GenBank/DDBJ whole genome shotgun (WGS) entry which is preliminary data.</text>
</comment>
<evidence type="ECO:0000313" key="1">
    <source>
        <dbReference type="EMBL" id="TCE85562.1"/>
    </source>
</evidence>
<proteinExistence type="predicted"/>
<evidence type="ECO:0000313" key="2">
    <source>
        <dbReference type="EMBL" id="TCF09621.1"/>
    </source>
</evidence>
<dbReference type="SUPFAM" id="SSF88659">
    <property type="entry name" value="Sigma3 and sigma4 domains of RNA polymerase sigma factors"/>
    <property type="match status" value="1"/>
</dbReference>
<dbReference type="InterPro" id="IPR013324">
    <property type="entry name" value="RNA_pol_sigma_r3/r4-like"/>
</dbReference>
<dbReference type="EMBL" id="SHRR01000018">
    <property type="protein sequence ID" value="TCE85562.1"/>
    <property type="molecule type" value="Genomic_DNA"/>
</dbReference>
<evidence type="ECO:0000313" key="4">
    <source>
        <dbReference type="Proteomes" id="UP000291814"/>
    </source>
</evidence>
<dbReference type="Proteomes" id="UP000291226">
    <property type="component" value="Unassembled WGS sequence"/>
</dbReference>
<organism evidence="1 4">
    <name type="scientific">Bifidobacterium longum subsp. longum</name>
    <dbReference type="NCBI Taxonomy" id="1679"/>
    <lineage>
        <taxon>Bacteria</taxon>
        <taxon>Bacillati</taxon>
        <taxon>Actinomycetota</taxon>
        <taxon>Actinomycetes</taxon>
        <taxon>Bifidobacteriales</taxon>
        <taxon>Bifidobacteriaceae</taxon>
        <taxon>Bifidobacterium</taxon>
    </lineage>
</organism>
<gene>
    <name evidence="1" type="ORF">MCC10070_1226</name>
    <name evidence="2" type="ORF">MCC10083_1221</name>
</gene>
<dbReference type="RefSeq" id="WP_051920317.1">
    <property type="nucleotide sequence ID" value="NZ_BCYH01000017.1"/>
</dbReference>
<dbReference type="Proteomes" id="UP000291814">
    <property type="component" value="Unassembled WGS sequence"/>
</dbReference>
<reference evidence="1" key="2">
    <citation type="submission" date="2019-02" db="EMBL/GenBank/DDBJ databases">
        <authorList>
            <person name="Odamaki T."/>
        </authorList>
    </citation>
    <scope>NUCLEOTIDE SEQUENCE</scope>
    <source>
        <strain evidence="1">MCC10070</strain>
        <strain evidence="2">MCC10083</strain>
    </source>
</reference>
<reference evidence="3 4" key="1">
    <citation type="journal article" date="2018" name="Sci. Rep.">
        <title>Genomic diversity and distribution of Bifidobacterium longum subsp. longum across the human lifespan.</title>
        <authorList>
            <person name="Odamaki T."/>
            <person name="Bottacini F."/>
            <person name="Kato K."/>
            <person name="Mitsuyama E."/>
            <person name="Yoshida K."/>
            <person name="Horigome A."/>
            <person name="Xiao J.Z."/>
            <person name="van Sinderen D."/>
        </authorList>
    </citation>
    <scope>NUCLEOTIDE SEQUENCE [LARGE SCALE GENOMIC DNA]</scope>
    <source>
        <strain evidence="1 4">MCC10070</strain>
        <strain evidence="2 3">MCC10083</strain>
    </source>
</reference>
<sequence>MALTEKQRATISLMRSHGVAYARIARHLELNANSVKTYCLRNNITINPELEQVDDPEGIWCLHCWREISLRKGSKFCSQECRRTWWKHHRTLISQTITCANCGQHVTVASSNKAPRKYCSHPCFIQHHFGTKGGKR</sequence>
<protein>
    <recommendedName>
        <fullName evidence="5">RNA polymerase subunit sigma-70</fullName>
    </recommendedName>
</protein>
<dbReference type="EMBL" id="SHSD01000033">
    <property type="protein sequence ID" value="TCF09621.1"/>
    <property type="molecule type" value="Genomic_DNA"/>
</dbReference>